<evidence type="ECO:0008006" key="5">
    <source>
        <dbReference type="Google" id="ProtNLM"/>
    </source>
</evidence>
<evidence type="ECO:0000313" key="3">
    <source>
        <dbReference type="EMBL" id="MBB3208858.1"/>
    </source>
</evidence>
<accession>A0A7W5E3F1</accession>
<keyword evidence="2" id="KW-0472">Membrane</keyword>
<feature type="compositionally biased region" description="Basic and acidic residues" evidence="1">
    <location>
        <begin position="227"/>
        <end position="236"/>
    </location>
</feature>
<evidence type="ECO:0000256" key="2">
    <source>
        <dbReference type="SAM" id="Phobius"/>
    </source>
</evidence>
<name>A0A7W5E3F1_9BACT</name>
<keyword evidence="2" id="KW-0812">Transmembrane</keyword>
<feature type="transmembrane region" description="Helical" evidence="2">
    <location>
        <begin position="26"/>
        <end position="46"/>
    </location>
</feature>
<dbReference type="RefSeq" id="WP_184307041.1">
    <property type="nucleotide sequence ID" value="NZ_JACHXU010000018.1"/>
</dbReference>
<feature type="compositionally biased region" description="Polar residues" evidence="1">
    <location>
        <begin position="203"/>
        <end position="226"/>
    </location>
</feature>
<sequence length="605" mass="64007">MVALLAVGLLVATVMLFRRRKSSGRGAAFICLIVSIGLHVAILVWVPRLSLFFSGGGRVAESGDAPGESPVSVAVFDPSLTEADFSDDESLSDQLSRGEDSESDDSGDMITPLSLGLPIAELQVPTTSPAEHPSDEAPPTEPAAEDIADLFASTVPTSLASVSKASPQEPANDVDDLLGDWLEETLAPPKVDPVVTPEPIAASESTNASATPPQSTVARSTQSTESTHSERAEESNRTASSKAHIPGQIDEDFAARQGAAKSEALNATGGDANTEASVAAALKFLAEQQRADGAWDPLASGAGRERAPLGLQRGSAGKRAETGLTGLALLSLLGAGNTHQSGEYRDNVYRGLVYLLGRQRSDGSLAGDASIYAAHYCHAMASLALAEASAMTGDPAAIEATRRAVAYSRSTQHPVTGGWRYTRGDTGDLSQLGWQAMLLDGARRGGVFDTNVERENSQRMQTGVAKFLATVRTGKAGGSAAYRPGERPTPTMTAEALATRLLIGENVPQETIREAEAVLMGALPGRTAGPDNLYYWYYATLALHQLQDDAWDTWNAAMKQRLLATQRPDGSWPDSTLWGGYGGTVYTTSMATLCLETYYRHQLRR</sequence>
<dbReference type="Proteomes" id="UP000536179">
    <property type="component" value="Unassembled WGS sequence"/>
</dbReference>
<feature type="region of interest" description="Disordered" evidence="1">
    <location>
        <begin position="295"/>
        <end position="315"/>
    </location>
</feature>
<evidence type="ECO:0000256" key="1">
    <source>
        <dbReference type="SAM" id="MobiDB-lite"/>
    </source>
</evidence>
<gene>
    <name evidence="3" type="ORF">FHS27_004691</name>
</gene>
<reference evidence="3 4" key="1">
    <citation type="submission" date="2020-08" db="EMBL/GenBank/DDBJ databases">
        <title>Genomic Encyclopedia of Type Strains, Phase III (KMG-III): the genomes of soil and plant-associated and newly described type strains.</title>
        <authorList>
            <person name="Whitman W."/>
        </authorList>
    </citation>
    <scope>NUCLEOTIDE SEQUENCE [LARGE SCALE GENOMIC DNA]</scope>
    <source>
        <strain evidence="3 4">CECT 8075</strain>
    </source>
</reference>
<protein>
    <recommendedName>
        <fullName evidence="5">Squalene cyclase C-terminal domain-containing protein</fullName>
    </recommendedName>
</protein>
<dbReference type="SUPFAM" id="SSF48239">
    <property type="entry name" value="Terpenoid cyclases/Protein prenyltransferases"/>
    <property type="match status" value="1"/>
</dbReference>
<dbReference type="AlphaFoldDB" id="A0A7W5E3F1"/>
<dbReference type="EMBL" id="JACHXU010000018">
    <property type="protein sequence ID" value="MBB3208858.1"/>
    <property type="molecule type" value="Genomic_DNA"/>
</dbReference>
<evidence type="ECO:0000313" key="4">
    <source>
        <dbReference type="Proteomes" id="UP000536179"/>
    </source>
</evidence>
<dbReference type="Gene3D" id="1.50.10.20">
    <property type="match status" value="2"/>
</dbReference>
<comment type="caution">
    <text evidence="3">The sequence shown here is derived from an EMBL/GenBank/DDBJ whole genome shotgun (WGS) entry which is preliminary data.</text>
</comment>
<keyword evidence="2" id="KW-1133">Transmembrane helix</keyword>
<proteinExistence type="predicted"/>
<dbReference type="InterPro" id="IPR008930">
    <property type="entry name" value="Terpenoid_cyclase/PrenylTrfase"/>
</dbReference>
<feature type="region of interest" description="Disordered" evidence="1">
    <location>
        <begin position="83"/>
        <end position="112"/>
    </location>
</feature>
<organism evidence="3 4">
    <name type="scientific">Aporhodopirellula rubra</name>
    <dbReference type="NCBI Taxonomy" id="980271"/>
    <lineage>
        <taxon>Bacteria</taxon>
        <taxon>Pseudomonadati</taxon>
        <taxon>Planctomycetota</taxon>
        <taxon>Planctomycetia</taxon>
        <taxon>Pirellulales</taxon>
        <taxon>Pirellulaceae</taxon>
        <taxon>Aporhodopirellula</taxon>
    </lineage>
</organism>
<feature type="region of interest" description="Disordered" evidence="1">
    <location>
        <begin position="202"/>
        <end position="247"/>
    </location>
</feature>
<keyword evidence="4" id="KW-1185">Reference proteome</keyword>